<dbReference type="RefSeq" id="WP_301142924.1">
    <property type="nucleotide sequence ID" value="NZ_JAUHQA010000001.1"/>
</dbReference>
<dbReference type="PANTHER" id="PTHR33434">
    <property type="entry name" value="DEGV DOMAIN-CONTAINING PROTEIN DR_1986-RELATED"/>
    <property type="match status" value="1"/>
</dbReference>
<evidence type="ECO:0000259" key="1">
    <source>
        <dbReference type="PROSITE" id="PS51480"/>
    </source>
</evidence>
<dbReference type="PANTHER" id="PTHR33434:SF4">
    <property type="entry name" value="PHOSPHATASE PROTEIN"/>
    <property type="match status" value="1"/>
</dbReference>
<dbReference type="Pfam" id="PF13684">
    <property type="entry name" value="FakA-like_C"/>
    <property type="match status" value="1"/>
</dbReference>
<proteinExistence type="predicted"/>
<gene>
    <name evidence="2" type="ORF">QQX02_10365</name>
</gene>
<dbReference type="InterPro" id="IPR033470">
    <property type="entry name" value="FakA-like_C"/>
</dbReference>
<dbReference type="InterPro" id="IPR004007">
    <property type="entry name" value="DhaL_dom"/>
</dbReference>
<dbReference type="InterPro" id="IPR036117">
    <property type="entry name" value="DhaL_dom_sf"/>
</dbReference>
<dbReference type="Pfam" id="PF02734">
    <property type="entry name" value="Dak2"/>
    <property type="match status" value="1"/>
</dbReference>
<sequence>MHESADVRRWLDAGARAVKHARERLDAINVFPVADSDTGTNLYLTLQEGNRAVAKLRADASHREVVAAFARGSLVGARGNSGVIISQYLTGFLSAIDHHGGLSRVDGRGIAQSLDAAAAAAYRAVGSPVEGTILTVARAAATGAQRAVDARAGRDATLVAAVEDARAALAQTHEQLPLAKEAGVVDAGAAGLVLQLEMLAETLGGPEVLSSLDRVEWEVTDAGTTRISYVHHSHEGAYEVMFVAKSDHDIHAALTRDLEAMGDSVAVTGTHGLWQAHVHTDQPHLAVERGIEAKARQIVVRNVRVGHDADRASTGIVALTHCPGLAEPLADAGAIVLVVPDPTALKRRALRRAVKDASGTAAVVVAGHPALRAAAEELARKRRKPRLTILDSQHEAQVIAAVAAAALVTPGQDLADEMAAAVAATVVGQSSGDALDDDVDRLIVPDTEVVSLILAAGMPASVADAVRMSVRAAAPDADVNVYRGQQAHPGVLIGVERAPS</sequence>
<reference evidence="2" key="1">
    <citation type="submission" date="2023-06" db="EMBL/GenBank/DDBJ databases">
        <title>Egi l300058.</title>
        <authorList>
            <person name="Gao L."/>
            <person name="Fang B.-Z."/>
            <person name="Li W.-J."/>
        </authorList>
    </citation>
    <scope>NUCLEOTIDE SEQUENCE</scope>
    <source>
        <strain evidence="2">EGI L300058</strain>
    </source>
</reference>
<dbReference type="EMBL" id="JAUHQA010000001">
    <property type="protein sequence ID" value="MDN4481327.1"/>
    <property type="molecule type" value="Genomic_DNA"/>
</dbReference>
<organism evidence="2 3">
    <name type="scientific">Demequina muriae</name>
    <dbReference type="NCBI Taxonomy" id="3051664"/>
    <lineage>
        <taxon>Bacteria</taxon>
        <taxon>Bacillati</taxon>
        <taxon>Actinomycetota</taxon>
        <taxon>Actinomycetes</taxon>
        <taxon>Micrococcales</taxon>
        <taxon>Demequinaceae</taxon>
        <taxon>Demequina</taxon>
    </lineage>
</organism>
<evidence type="ECO:0000313" key="2">
    <source>
        <dbReference type="EMBL" id="MDN4481327.1"/>
    </source>
</evidence>
<dbReference type="SMART" id="SM01121">
    <property type="entry name" value="Dak1_2"/>
    <property type="match status" value="1"/>
</dbReference>
<dbReference type="Proteomes" id="UP001172708">
    <property type="component" value="Unassembled WGS sequence"/>
</dbReference>
<dbReference type="SMART" id="SM01120">
    <property type="entry name" value="Dak2"/>
    <property type="match status" value="1"/>
</dbReference>
<dbReference type="SUPFAM" id="SSF101473">
    <property type="entry name" value="DhaL-like"/>
    <property type="match status" value="1"/>
</dbReference>
<dbReference type="PROSITE" id="PS51480">
    <property type="entry name" value="DHAL"/>
    <property type="match status" value="1"/>
</dbReference>
<keyword evidence="3" id="KW-1185">Reference proteome</keyword>
<protein>
    <submittedName>
        <fullName evidence="2">DAK2 domain-containing protein</fullName>
    </submittedName>
</protein>
<dbReference type="InterPro" id="IPR048394">
    <property type="entry name" value="FakA-like_M"/>
</dbReference>
<comment type="caution">
    <text evidence="2">The sequence shown here is derived from an EMBL/GenBank/DDBJ whole genome shotgun (WGS) entry which is preliminary data.</text>
</comment>
<accession>A0ABT8GIT1</accession>
<dbReference type="Gene3D" id="1.25.40.340">
    <property type="match status" value="1"/>
</dbReference>
<dbReference type="Pfam" id="PF21645">
    <property type="entry name" value="FakA-like_M"/>
    <property type="match status" value="1"/>
</dbReference>
<feature type="domain" description="DhaL" evidence="1">
    <location>
        <begin position="5"/>
        <end position="201"/>
    </location>
</feature>
<name>A0ABT8GIT1_9MICO</name>
<dbReference type="InterPro" id="IPR050270">
    <property type="entry name" value="DegV_domain_contain"/>
</dbReference>
<evidence type="ECO:0000313" key="3">
    <source>
        <dbReference type="Proteomes" id="UP001172708"/>
    </source>
</evidence>